<gene>
    <name evidence="3" type="ORF">B0H94_11197</name>
</gene>
<dbReference type="InterPro" id="IPR011608">
    <property type="entry name" value="PRD"/>
</dbReference>
<dbReference type="Pfam" id="PF00874">
    <property type="entry name" value="PRD"/>
    <property type="match status" value="2"/>
</dbReference>
<dbReference type="AlphaFoldDB" id="A0A2P8HAM2"/>
<dbReference type="EMBL" id="PYAV01000011">
    <property type="protein sequence ID" value="PSL43272.1"/>
    <property type="molecule type" value="Genomic_DNA"/>
</dbReference>
<dbReference type="PANTHER" id="PTHR30185:SF15">
    <property type="entry name" value="CRYPTIC BETA-GLUCOSIDE BGL OPERON ANTITERMINATOR"/>
    <property type="match status" value="1"/>
</dbReference>
<evidence type="ECO:0000259" key="2">
    <source>
        <dbReference type="PROSITE" id="PS51372"/>
    </source>
</evidence>
<dbReference type="PROSITE" id="PS51372">
    <property type="entry name" value="PRD_2"/>
    <property type="match status" value="2"/>
</dbReference>
<name>A0A2P8HAM2_9BACI</name>
<sequence length="298" mass="33806">MSARFTYNKERLNTERVAMKIQKVLSNNAAIVREHEEEKVALGPGIGFQKKRGEFIDETKVEKVFTMEEKEKQQFSKLMDELPEALDEAVREIVRRAESALGVKFADHLYIALLDHIHMALERIQAGQVVNNQLLPEIQALYPEEMDVALWGAHKLEEKMGVAVPDAEAGFIALHLHTARAGRRELSDVLQVARAVKGMVHAAERQAGATFKAESPAYAGLMNHLQIALRAYLDDEKLEGSAGDMHDVMQVKYPEAYRAAVAAWKELHDTWQIELPQDEIIYMAMHIQRLLQRTEETL</sequence>
<dbReference type="InterPro" id="IPR004341">
    <property type="entry name" value="CAT_RNA-bd_dom"/>
</dbReference>
<dbReference type="Pfam" id="PF03123">
    <property type="entry name" value="CAT_RBD"/>
    <property type="match status" value="1"/>
</dbReference>
<feature type="domain" description="PRD" evidence="2">
    <location>
        <begin position="81"/>
        <end position="186"/>
    </location>
</feature>
<dbReference type="InterPro" id="IPR036650">
    <property type="entry name" value="CAT_RNA-bd_dom_sf"/>
</dbReference>
<dbReference type="Proteomes" id="UP000242310">
    <property type="component" value="Unassembled WGS sequence"/>
</dbReference>
<proteinExistence type="predicted"/>
<comment type="caution">
    <text evidence="3">The sequence shown here is derived from an EMBL/GenBank/DDBJ whole genome shotgun (WGS) entry which is preliminary data.</text>
</comment>
<dbReference type="GO" id="GO:0006355">
    <property type="term" value="P:regulation of DNA-templated transcription"/>
    <property type="evidence" value="ECO:0007669"/>
    <property type="project" value="InterPro"/>
</dbReference>
<evidence type="ECO:0000313" key="4">
    <source>
        <dbReference type="Proteomes" id="UP000242310"/>
    </source>
</evidence>
<evidence type="ECO:0000313" key="3">
    <source>
        <dbReference type="EMBL" id="PSL43272.1"/>
    </source>
</evidence>
<dbReference type="SUPFAM" id="SSF63520">
    <property type="entry name" value="PTS-regulatory domain, PRD"/>
    <property type="match status" value="2"/>
</dbReference>
<evidence type="ECO:0000256" key="1">
    <source>
        <dbReference type="ARBA" id="ARBA00022737"/>
    </source>
</evidence>
<feature type="domain" description="PRD" evidence="2">
    <location>
        <begin position="187"/>
        <end position="297"/>
    </location>
</feature>
<dbReference type="OrthoDB" id="9813552at2"/>
<dbReference type="Gene3D" id="2.30.24.10">
    <property type="entry name" value="CAT RNA-binding domain"/>
    <property type="match status" value="1"/>
</dbReference>
<dbReference type="GO" id="GO:0003723">
    <property type="term" value="F:RNA binding"/>
    <property type="evidence" value="ECO:0007669"/>
    <property type="project" value="InterPro"/>
</dbReference>
<dbReference type="InterPro" id="IPR036634">
    <property type="entry name" value="PRD_sf"/>
</dbReference>
<keyword evidence="4" id="KW-1185">Reference proteome</keyword>
<dbReference type="RefSeq" id="WP_106589412.1">
    <property type="nucleotide sequence ID" value="NZ_PYAV01000011.1"/>
</dbReference>
<reference evidence="3 4" key="1">
    <citation type="submission" date="2018-03" db="EMBL/GenBank/DDBJ databases">
        <title>Genomic Encyclopedia of Type Strains, Phase III (KMG-III): the genomes of soil and plant-associated and newly described type strains.</title>
        <authorList>
            <person name="Whitman W."/>
        </authorList>
    </citation>
    <scope>NUCLEOTIDE SEQUENCE [LARGE SCALE GENOMIC DNA]</scope>
    <source>
        <strain evidence="3 4">CGMCC 1.07653</strain>
    </source>
</reference>
<dbReference type="InterPro" id="IPR050661">
    <property type="entry name" value="BglG_antiterminators"/>
</dbReference>
<accession>A0A2P8HAM2</accession>
<dbReference type="PANTHER" id="PTHR30185">
    <property type="entry name" value="CRYPTIC BETA-GLUCOSIDE BGL OPERON ANTITERMINATOR"/>
    <property type="match status" value="1"/>
</dbReference>
<dbReference type="SUPFAM" id="SSF50151">
    <property type="entry name" value="SacY-like RNA-binding domain"/>
    <property type="match status" value="1"/>
</dbReference>
<organism evidence="3 4">
    <name type="scientific">Salsuginibacillus halophilus</name>
    <dbReference type="NCBI Taxonomy" id="517424"/>
    <lineage>
        <taxon>Bacteria</taxon>
        <taxon>Bacillati</taxon>
        <taxon>Bacillota</taxon>
        <taxon>Bacilli</taxon>
        <taxon>Bacillales</taxon>
        <taxon>Bacillaceae</taxon>
        <taxon>Salsuginibacillus</taxon>
    </lineage>
</organism>
<dbReference type="SMART" id="SM01061">
    <property type="entry name" value="CAT_RBD"/>
    <property type="match status" value="1"/>
</dbReference>
<keyword evidence="1" id="KW-0677">Repeat</keyword>
<dbReference type="Gene3D" id="1.10.1790.10">
    <property type="entry name" value="PRD domain"/>
    <property type="match status" value="2"/>
</dbReference>
<protein>
    <submittedName>
        <fullName evidence="3">BglG family transcriptional antiterminator</fullName>
    </submittedName>
</protein>